<name>A0A426ZB60_ENSVE</name>
<gene>
    <name evidence="2" type="ORF">B296_00044392</name>
</gene>
<keyword evidence="1" id="KW-0472">Membrane</keyword>
<evidence type="ECO:0000256" key="1">
    <source>
        <dbReference type="SAM" id="Phobius"/>
    </source>
</evidence>
<keyword evidence="1" id="KW-0812">Transmembrane</keyword>
<reference evidence="2 3" key="1">
    <citation type="journal article" date="2014" name="Agronomy (Basel)">
        <title>A Draft Genome Sequence for Ensete ventricosum, the Drought-Tolerant Tree Against Hunger.</title>
        <authorList>
            <person name="Harrison J."/>
            <person name="Moore K.A."/>
            <person name="Paszkiewicz K."/>
            <person name="Jones T."/>
            <person name="Grant M."/>
            <person name="Ambacheew D."/>
            <person name="Muzemil S."/>
            <person name="Studholme D.J."/>
        </authorList>
    </citation>
    <scope>NUCLEOTIDE SEQUENCE [LARGE SCALE GENOMIC DNA]</scope>
</reference>
<dbReference type="Proteomes" id="UP000287651">
    <property type="component" value="Unassembled WGS sequence"/>
</dbReference>
<feature type="transmembrane region" description="Helical" evidence="1">
    <location>
        <begin position="32"/>
        <end position="52"/>
    </location>
</feature>
<evidence type="ECO:0000313" key="3">
    <source>
        <dbReference type="Proteomes" id="UP000287651"/>
    </source>
</evidence>
<sequence length="128" mass="14496">MCLKITLYVVITAILAWDVSRAAVYMYFVLRTISYIISQGSILCISVAYAVAPRQSENRSCSSIVLEVLQDRWNSMKDTIFVFSNRFLIIVVPLLSEFHSFRSSTNWGCLASAVSCWVCFMAWHGHLG</sequence>
<comment type="caution">
    <text evidence="2">The sequence shown here is derived from an EMBL/GenBank/DDBJ whole genome shotgun (WGS) entry which is preliminary data.</text>
</comment>
<protein>
    <submittedName>
        <fullName evidence="2">Uncharacterized protein</fullName>
    </submittedName>
</protein>
<keyword evidence="1" id="KW-1133">Transmembrane helix</keyword>
<evidence type="ECO:0000313" key="2">
    <source>
        <dbReference type="EMBL" id="RRT61221.1"/>
    </source>
</evidence>
<dbReference type="AlphaFoldDB" id="A0A426ZB60"/>
<proteinExistence type="predicted"/>
<dbReference type="EMBL" id="AMZH03007484">
    <property type="protein sequence ID" value="RRT61221.1"/>
    <property type="molecule type" value="Genomic_DNA"/>
</dbReference>
<organism evidence="2 3">
    <name type="scientific">Ensete ventricosum</name>
    <name type="common">Abyssinian banana</name>
    <name type="synonym">Musa ensete</name>
    <dbReference type="NCBI Taxonomy" id="4639"/>
    <lineage>
        <taxon>Eukaryota</taxon>
        <taxon>Viridiplantae</taxon>
        <taxon>Streptophyta</taxon>
        <taxon>Embryophyta</taxon>
        <taxon>Tracheophyta</taxon>
        <taxon>Spermatophyta</taxon>
        <taxon>Magnoliopsida</taxon>
        <taxon>Liliopsida</taxon>
        <taxon>Zingiberales</taxon>
        <taxon>Musaceae</taxon>
        <taxon>Ensete</taxon>
    </lineage>
</organism>
<accession>A0A426ZB60</accession>